<feature type="region of interest" description="Disordered" evidence="1">
    <location>
        <begin position="1"/>
        <end position="43"/>
    </location>
</feature>
<dbReference type="PANTHER" id="PTHR32014:SF2">
    <property type="entry name" value="BCL-2-MODIFYING FACTOR"/>
    <property type="match status" value="1"/>
</dbReference>
<dbReference type="GO" id="GO:0006915">
    <property type="term" value="P:apoptotic process"/>
    <property type="evidence" value="ECO:0007669"/>
    <property type="project" value="InterPro"/>
</dbReference>
<dbReference type="AlphaFoldDB" id="A0A9W8C0L5"/>
<dbReference type="Pfam" id="PF15185">
    <property type="entry name" value="BMF"/>
    <property type="match status" value="1"/>
</dbReference>
<evidence type="ECO:0000256" key="1">
    <source>
        <dbReference type="SAM" id="MobiDB-lite"/>
    </source>
</evidence>
<sequence length="153" mass="17502">MDEDEDDVFGKALQRWPSSHRQIKQTERGPQTVGRPPAPPNGMLPCRMHGERRRLLNGNAGLLLLAPPARSPPLDIALQENLQPMDPPAPRPPQSVETLIGQKLQLIGDQFYKEHMMHHRNQRVQQPLWLRAALAIHTLLFRREGGGRRDDRR</sequence>
<protein>
    <submittedName>
        <fullName evidence="2">Bcl-2-modifying factor</fullName>
    </submittedName>
</protein>
<dbReference type="EMBL" id="JAFHDT010000010">
    <property type="protein sequence ID" value="KAI7805018.1"/>
    <property type="molecule type" value="Genomic_DNA"/>
</dbReference>
<comment type="caution">
    <text evidence="2">The sequence shown here is derived from an EMBL/GenBank/DDBJ whole genome shotgun (WGS) entry which is preliminary data.</text>
</comment>
<dbReference type="GO" id="GO:0043065">
    <property type="term" value="P:positive regulation of apoptotic process"/>
    <property type="evidence" value="ECO:0007669"/>
    <property type="project" value="TreeGrafter"/>
</dbReference>
<name>A0A9W8C0L5_TRIRA</name>
<organism evidence="2 3">
    <name type="scientific">Triplophysa rosa</name>
    <name type="common">Cave loach</name>
    <dbReference type="NCBI Taxonomy" id="992332"/>
    <lineage>
        <taxon>Eukaryota</taxon>
        <taxon>Metazoa</taxon>
        <taxon>Chordata</taxon>
        <taxon>Craniata</taxon>
        <taxon>Vertebrata</taxon>
        <taxon>Euteleostomi</taxon>
        <taxon>Actinopterygii</taxon>
        <taxon>Neopterygii</taxon>
        <taxon>Teleostei</taxon>
        <taxon>Ostariophysi</taxon>
        <taxon>Cypriniformes</taxon>
        <taxon>Nemacheilidae</taxon>
        <taxon>Triplophysa</taxon>
    </lineage>
</organism>
<keyword evidence="3" id="KW-1185">Reference proteome</keyword>
<reference evidence="2" key="1">
    <citation type="submission" date="2021-02" db="EMBL/GenBank/DDBJ databases">
        <title>Comparative genomics reveals that relaxation of natural selection precedes convergent phenotypic evolution of cavefish.</title>
        <authorList>
            <person name="Peng Z."/>
        </authorList>
    </citation>
    <scope>NUCLEOTIDE SEQUENCE</scope>
    <source>
        <tissue evidence="2">Muscle</tissue>
    </source>
</reference>
<gene>
    <name evidence="2" type="ORF">IRJ41_024418</name>
</gene>
<dbReference type="InterPro" id="IPR028192">
    <property type="entry name" value="BMF"/>
</dbReference>
<accession>A0A9W8C0L5</accession>
<dbReference type="Proteomes" id="UP001059041">
    <property type="component" value="Linkage Group LG10"/>
</dbReference>
<dbReference type="PANTHER" id="PTHR32014">
    <property type="entry name" value="BCL-2-MODIFYING FACTOR"/>
    <property type="match status" value="1"/>
</dbReference>
<evidence type="ECO:0000313" key="3">
    <source>
        <dbReference type="Proteomes" id="UP001059041"/>
    </source>
</evidence>
<dbReference type="GO" id="GO:0010507">
    <property type="term" value="P:negative regulation of autophagy"/>
    <property type="evidence" value="ECO:0007669"/>
    <property type="project" value="TreeGrafter"/>
</dbReference>
<dbReference type="GO" id="GO:0016459">
    <property type="term" value="C:myosin complex"/>
    <property type="evidence" value="ECO:0007669"/>
    <property type="project" value="TreeGrafter"/>
</dbReference>
<proteinExistence type="predicted"/>
<evidence type="ECO:0000313" key="2">
    <source>
        <dbReference type="EMBL" id="KAI7805018.1"/>
    </source>
</evidence>